<evidence type="ECO:0000313" key="2">
    <source>
        <dbReference type="EMBL" id="CAA3028179.1"/>
    </source>
</evidence>
<gene>
    <name evidence="2" type="ORF">OLEA9_A107124</name>
</gene>
<protein>
    <submittedName>
        <fullName evidence="2">Uncharacterized protein</fullName>
    </submittedName>
</protein>
<organism evidence="2 3">
    <name type="scientific">Olea europaea subsp. europaea</name>
    <dbReference type="NCBI Taxonomy" id="158383"/>
    <lineage>
        <taxon>Eukaryota</taxon>
        <taxon>Viridiplantae</taxon>
        <taxon>Streptophyta</taxon>
        <taxon>Embryophyta</taxon>
        <taxon>Tracheophyta</taxon>
        <taxon>Spermatophyta</taxon>
        <taxon>Magnoliopsida</taxon>
        <taxon>eudicotyledons</taxon>
        <taxon>Gunneridae</taxon>
        <taxon>Pentapetalae</taxon>
        <taxon>asterids</taxon>
        <taxon>lamiids</taxon>
        <taxon>Lamiales</taxon>
        <taxon>Oleaceae</taxon>
        <taxon>Oleeae</taxon>
        <taxon>Olea</taxon>
    </lineage>
</organism>
<dbReference type="PANTHER" id="PTHR12447">
    <property type="entry name" value="ANKYRIN REPEAT DOMAIN-CONTAINING PROTEIN 13"/>
    <property type="match status" value="1"/>
</dbReference>
<evidence type="ECO:0000313" key="3">
    <source>
        <dbReference type="Proteomes" id="UP000594638"/>
    </source>
</evidence>
<accession>A0A8S0VCF8</accession>
<reference evidence="2 3" key="1">
    <citation type="submission" date="2019-12" db="EMBL/GenBank/DDBJ databases">
        <authorList>
            <person name="Alioto T."/>
            <person name="Alioto T."/>
            <person name="Gomez Garrido J."/>
        </authorList>
    </citation>
    <scope>NUCLEOTIDE SEQUENCE [LARGE SCALE GENOMIC DNA]</scope>
</reference>
<dbReference type="InterPro" id="IPR021832">
    <property type="entry name" value="ANKRD13"/>
</dbReference>
<comment type="caution">
    <text evidence="2">The sequence shown here is derived from an EMBL/GenBank/DDBJ whole genome shotgun (WGS) entry which is preliminary data.</text>
</comment>
<feature type="region of interest" description="Disordered" evidence="1">
    <location>
        <begin position="13"/>
        <end position="37"/>
    </location>
</feature>
<name>A0A8S0VCF8_OLEEU</name>
<dbReference type="Gene3D" id="1.25.40.20">
    <property type="entry name" value="Ankyrin repeat-containing domain"/>
    <property type="match status" value="1"/>
</dbReference>
<dbReference type="PANTHER" id="PTHR12447:SF25">
    <property type="entry name" value="ANKYRIN REPEAT DOMAIN-CONTAINING PROTEIN 13C"/>
    <property type="match status" value="1"/>
</dbReference>
<keyword evidence="3" id="KW-1185">Reference proteome</keyword>
<dbReference type="Gramene" id="OE9A107124T1">
    <property type="protein sequence ID" value="OE9A107124C1"/>
    <property type="gene ID" value="OE9A107124"/>
</dbReference>
<evidence type="ECO:0000256" key="1">
    <source>
        <dbReference type="SAM" id="MobiDB-lite"/>
    </source>
</evidence>
<proteinExistence type="predicted"/>
<dbReference type="Proteomes" id="UP000594638">
    <property type="component" value="Unassembled WGS sequence"/>
</dbReference>
<dbReference type="OrthoDB" id="1700028at2759"/>
<dbReference type="SUPFAM" id="SSF48403">
    <property type="entry name" value="Ankyrin repeat"/>
    <property type="match status" value="1"/>
</dbReference>
<dbReference type="AlphaFoldDB" id="A0A8S0VCF8"/>
<dbReference type="GO" id="GO:0005737">
    <property type="term" value="C:cytoplasm"/>
    <property type="evidence" value="ECO:0007669"/>
    <property type="project" value="TreeGrafter"/>
</dbReference>
<dbReference type="EMBL" id="CACTIH010009242">
    <property type="protein sequence ID" value="CAA3028179.1"/>
    <property type="molecule type" value="Genomic_DNA"/>
</dbReference>
<dbReference type="InterPro" id="IPR036770">
    <property type="entry name" value="Ankyrin_rpt-contain_sf"/>
</dbReference>
<sequence>MLITAMVSDDDGHFLRGGEGRETGMEEKGRGRERESKLDSFNFPSRNQLNFVVFTAVVVQRDYTSLKRIVAALPMLAKAGEVATEDDSLAAEQNADALFAVIDRRDVPGRETPLHLAVRLHDATRAEILMAAVADWSLQNENGWSSLQEVVCN</sequence>